<protein>
    <submittedName>
        <fullName evidence="2">Uncharacterized protein</fullName>
    </submittedName>
</protein>
<keyword evidence="3" id="KW-1185">Reference proteome</keyword>
<dbReference type="Proteomes" id="UP000829196">
    <property type="component" value="Unassembled WGS sequence"/>
</dbReference>
<name>A0A8T3A5L6_DENNO</name>
<evidence type="ECO:0000313" key="3">
    <source>
        <dbReference type="Proteomes" id="UP000829196"/>
    </source>
</evidence>
<proteinExistence type="predicted"/>
<gene>
    <name evidence="2" type="ORF">KFK09_027806</name>
</gene>
<feature type="compositionally biased region" description="Basic and acidic residues" evidence="1">
    <location>
        <begin position="47"/>
        <end position="57"/>
    </location>
</feature>
<accession>A0A8T3A5L6</accession>
<sequence>MVELICMIIGYIITYILPKYYIHFYFLFYTSLVTGLGSRSSSIPGAGREKKEEDCSN</sequence>
<organism evidence="2 3">
    <name type="scientific">Dendrobium nobile</name>
    <name type="common">Orchid</name>
    <dbReference type="NCBI Taxonomy" id="94219"/>
    <lineage>
        <taxon>Eukaryota</taxon>
        <taxon>Viridiplantae</taxon>
        <taxon>Streptophyta</taxon>
        <taxon>Embryophyta</taxon>
        <taxon>Tracheophyta</taxon>
        <taxon>Spermatophyta</taxon>
        <taxon>Magnoliopsida</taxon>
        <taxon>Liliopsida</taxon>
        <taxon>Asparagales</taxon>
        <taxon>Orchidaceae</taxon>
        <taxon>Epidendroideae</taxon>
        <taxon>Malaxideae</taxon>
        <taxon>Dendrobiinae</taxon>
        <taxon>Dendrobium</taxon>
    </lineage>
</organism>
<evidence type="ECO:0000313" key="2">
    <source>
        <dbReference type="EMBL" id="KAI0487983.1"/>
    </source>
</evidence>
<evidence type="ECO:0000256" key="1">
    <source>
        <dbReference type="SAM" id="MobiDB-lite"/>
    </source>
</evidence>
<dbReference type="AlphaFoldDB" id="A0A8T3A5L6"/>
<dbReference type="EMBL" id="JAGYWB010000019">
    <property type="protein sequence ID" value="KAI0487983.1"/>
    <property type="molecule type" value="Genomic_DNA"/>
</dbReference>
<comment type="caution">
    <text evidence="2">The sequence shown here is derived from an EMBL/GenBank/DDBJ whole genome shotgun (WGS) entry which is preliminary data.</text>
</comment>
<feature type="region of interest" description="Disordered" evidence="1">
    <location>
        <begin position="37"/>
        <end position="57"/>
    </location>
</feature>
<reference evidence="2" key="1">
    <citation type="journal article" date="2022" name="Front. Genet.">
        <title>Chromosome-Scale Assembly of the Dendrobium nobile Genome Provides Insights Into the Molecular Mechanism of the Biosynthesis of the Medicinal Active Ingredient of Dendrobium.</title>
        <authorList>
            <person name="Xu Q."/>
            <person name="Niu S.-C."/>
            <person name="Li K.-L."/>
            <person name="Zheng P.-J."/>
            <person name="Zhang X.-J."/>
            <person name="Jia Y."/>
            <person name="Liu Y."/>
            <person name="Niu Y.-X."/>
            <person name="Yu L.-H."/>
            <person name="Chen D.-F."/>
            <person name="Zhang G.-Q."/>
        </authorList>
    </citation>
    <scope>NUCLEOTIDE SEQUENCE</scope>
    <source>
        <tissue evidence="2">Leaf</tissue>
    </source>
</reference>